<dbReference type="AlphaFoldDB" id="A0A2K8Z8A7"/>
<sequence>MTQLQQDQQLALEKERVQREKLMKTAGEWQRHSTILQEAKTDLEQTIKTQQQTLARQQVDLAQLKAKNDVQTIENQKLQRESNAIKAELAALRQQALDVLEKLTALHDESPINYIPRQFWPLLDEFKASVEAKL</sequence>
<accession>A0A2K8Z8A7</accession>
<proteinExistence type="predicted"/>
<dbReference type="Proteomes" id="UP000232883">
    <property type="component" value="Chromosome"/>
</dbReference>
<organism evidence="2 3">
    <name type="scientific">Spirosoma pollinicola</name>
    <dbReference type="NCBI Taxonomy" id="2057025"/>
    <lineage>
        <taxon>Bacteria</taxon>
        <taxon>Pseudomonadati</taxon>
        <taxon>Bacteroidota</taxon>
        <taxon>Cytophagia</taxon>
        <taxon>Cytophagales</taxon>
        <taxon>Cytophagaceae</taxon>
        <taxon>Spirosoma</taxon>
    </lineage>
</organism>
<evidence type="ECO:0000313" key="2">
    <source>
        <dbReference type="EMBL" id="AUD06106.1"/>
    </source>
</evidence>
<dbReference type="RefSeq" id="WP_100992656.1">
    <property type="nucleotide sequence ID" value="NZ_CP025096.1"/>
</dbReference>
<protein>
    <submittedName>
        <fullName evidence="2">Uncharacterized protein</fullName>
    </submittedName>
</protein>
<dbReference type="KEGG" id="spir:CWM47_32235"/>
<keyword evidence="3" id="KW-1185">Reference proteome</keyword>
<evidence type="ECO:0000256" key="1">
    <source>
        <dbReference type="SAM" id="Coils"/>
    </source>
</evidence>
<feature type="coiled-coil region" evidence="1">
    <location>
        <begin position="40"/>
        <end position="109"/>
    </location>
</feature>
<gene>
    <name evidence="2" type="ORF">CWM47_32235</name>
</gene>
<evidence type="ECO:0000313" key="3">
    <source>
        <dbReference type="Proteomes" id="UP000232883"/>
    </source>
</evidence>
<keyword evidence="1" id="KW-0175">Coiled coil</keyword>
<name>A0A2K8Z8A7_9BACT</name>
<dbReference type="EMBL" id="CP025096">
    <property type="protein sequence ID" value="AUD06106.1"/>
    <property type="molecule type" value="Genomic_DNA"/>
</dbReference>
<reference evidence="2 3" key="1">
    <citation type="submission" date="2017-11" db="EMBL/GenBank/DDBJ databases">
        <title>Taxonomic description and genome sequences of Spirosoma HA7 sp. nov., isolated from pollen microhabitat of Corylus avellana.</title>
        <authorList>
            <person name="Ambika Manirajan B."/>
            <person name="Suarez C."/>
            <person name="Ratering S."/>
            <person name="Geissler-Plaum R."/>
            <person name="Cardinale M."/>
            <person name="Sylvia S."/>
        </authorList>
    </citation>
    <scope>NUCLEOTIDE SEQUENCE [LARGE SCALE GENOMIC DNA]</scope>
    <source>
        <strain evidence="2 3">HA7</strain>
    </source>
</reference>